<keyword evidence="5" id="KW-0812">Transmembrane</keyword>
<dbReference type="Pfam" id="PF02321">
    <property type="entry name" value="OEP"/>
    <property type="match status" value="2"/>
</dbReference>
<reference evidence="9" key="1">
    <citation type="submission" date="2017-02" db="EMBL/GenBank/DDBJ databases">
        <title>Draft Genome Sequence of the Salt Water Bacterium Oceanospirillum linum ATCC 11336.</title>
        <authorList>
            <person name="Trachtenberg A.M."/>
            <person name="Carney J.G."/>
            <person name="Linnane J.D."/>
            <person name="Rheaume B.A."/>
            <person name="Pitts N.L."/>
            <person name="Mykles D.L."/>
            <person name="Maclea K.S."/>
        </authorList>
    </citation>
    <scope>NUCLEOTIDE SEQUENCE [LARGE SCALE GENOMIC DNA]</scope>
    <source>
        <strain evidence="9">ATCC 11336</strain>
    </source>
</reference>
<dbReference type="GO" id="GO:0009279">
    <property type="term" value="C:cell outer membrane"/>
    <property type="evidence" value="ECO:0007669"/>
    <property type="project" value="UniProtKB-SubCell"/>
</dbReference>
<dbReference type="GO" id="GO:0015288">
    <property type="term" value="F:porin activity"/>
    <property type="evidence" value="ECO:0007669"/>
    <property type="project" value="TreeGrafter"/>
</dbReference>
<dbReference type="Gene3D" id="1.20.1600.10">
    <property type="entry name" value="Outer membrane efflux proteins (OEP)"/>
    <property type="match status" value="1"/>
</dbReference>
<evidence type="ECO:0000256" key="5">
    <source>
        <dbReference type="ARBA" id="ARBA00022692"/>
    </source>
</evidence>
<evidence type="ECO:0000256" key="8">
    <source>
        <dbReference type="SAM" id="Coils"/>
    </source>
</evidence>
<keyword evidence="8" id="KW-0175">Coiled coil</keyword>
<keyword evidence="3" id="KW-0813">Transport</keyword>
<evidence type="ECO:0000256" key="7">
    <source>
        <dbReference type="ARBA" id="ARBA00023237"/>
    </source>
</evidence>
<dbReference type="RefSeq" id="WP_078319326.1">
    <property type="nucleotide sequence ID" value="NZ_FXTS01000003.1"/>
</dbReference>
<accession>A0A1T1HAY1</accession>
<evidence type="ECO:0000313" key="9">
    <source>
        <dbReference type="EMBL" id="OOV86972.1"/>
    </source>
</evidence>
<evidence type="ECO:0000256" key="3">
    <source>
        <dbReference type="ARBA" id="ARBA00022448"/>
    </source>
</evidence>
<dbReference type="STRING" id="966.BTA35_0208085"/>
<dbReference type="GO" id="GO:0015562">
    <property type="term" value="F:efflux transmembrane transporter activity"/>
    <property type="evidence" value="ECO:0007669"/>
    <property type="project" value="InterPro"/>
</dbReference>
<dbReference type="InterPro" id="IPR003423">
    <property type="entry name" value="OMP_efflux"/>
</dbReference>
<dbReference type="InterPro" id="IPR051906">
    <property type="entry name" value="TolC-like"/>
</dbReference>
<dbReference type="SUPFAM" id="SSF56954">
    <property type="entry name" value="Outer membrane efflux proteins (OEP)"/>
    <property type="match status" value="1"/>
</dbReference>
<keyword evidence="4" id="KW-1134">Transmembrane beta strand</keyword>
<dbReference type="Proteomes" id="UP000190064">
    <property type="component" value="Unassembled WGS sequence"/>
</dbReference>
<evidence type="ECO:0000256" key="1">
    <source>
        <dbReference type="ARBA" id="ARBA00004442"/>
    </source>
</evidence>
<evidence type="ECO:0000256" key="2">
    <source>
        <dbReference type="ARBA" id="ARBA00007613"/>
    </source>
</evidence>
<keyword evidence="6" id="KW-0472">Membrane</keyword>
<gene>
    <name evidence="9" type="ORF">BTA35_0208085</name>
</gene>
<protein>
    <submittedName>
        <fullName evidence="9">Uncharacterized protein</fullName>
    </submittedName>
</protein>
<keyword evidence="7" id="KW-0998">Cell outer membrane</keyword>
<name>A0A1T1HAY1_OCELI</name>
<dbReference type="PANTHER" id="PTHR30026">
    <property type="entry name" value="OUTER MEMBRANE PROTEIN TOLC"/>
    <property type="match status" value="1"/>
</dbReference>
<dbReference type="AlphaFoldDB" id="A0A1T1HAY1"/>
<organism evidence="9 10">
    <name type="scientific">Oceanospirillum linum</name>
    <dbReference type="NCBI Taxonomy" id="966"/>
    <lineage>
        <taxon>Bacteria</taxon>
        <taxon>Pseudomonadati</taxon>
        <taxon>Pseudomonadota</taxon>
        <taxon>Gammaproteobacteria</taxon>
        <taxon>Oceanospirillales</taxon>
        <taxon>Oceanospirillaceae</taxon>
        <taxon>Oceanospirillum</taxon>
    </lineage>
</organism>
<comment type="similarity">
    <text evidence="2">Belongs to the outer membrane factor (OMF) (TC 1.B.17) family.</text>
</comment>
<comment type="caution">
    <text evidence="9">The sequence shown here is derived from an EMBL/GenBank/DDBJ whole genome shotgun (WGS) entry which is preliminary data.</text>
</comment>
<dbReference type="PANTHER" id="PTHR30026:SF20">
    <property type="entry name" value="OUTER MEMBRANE PROTEIN TOLC"/>
    <property type="match status" value="1"/>
</dbReference>
<keyword evidence="10" id="KW-1185">Reference proteome</keyword>
<dbReference type="EMBL" id="MTSD02000003">
    <property type="protein sequence ID" value="OOV86972.1"/>
    <property type="molecule type" value="Genomic_DNA"/>
</dbReference>
<evidence type="ECO:0000256" key="4">
    <source>
        <dbReference type="ARBA" id="ARBA00022452"/>
    </source>
</evidence>
<comment type="subcellular location">
    <subcellularLocation>
        <location evidence="1">Cell outer membrane</location>
    </subcellularLocation>
</comment>
<evidence type="ECO:0000256" key="6">
    <source>
        <dbReference type="ARBA" id="ARBA00023136"/>
    </source>
</evidence>
<proteinExistence type="inferred from homology"/>
<dbReference type="GO" id="GO:1990281">
    <property type="term" value="C:efflux pump complex"/>
    <property type="evidence" value="ECO:0007669"/>
    <property type="project" value="TreeGrafter"/>
</dbReference>
<evidence type="ECO:0000313" key="10">
    <source>
        <dbReference type="Proteomes" id="UP000190064"/>
    </source>
</evidence>
<sequence length="480" mass="54074">MFFSASDETRTPFDPVRSAFMPVRYATGALRYVTCAMAGALLCVTIQAHAEELSFQEAVEAALSHDSQYSAAKATFQSEKEEVALSRSRLLPSIDLSARYSHEDSTNIYTDEASDYYNPDQPRSSGVLDDTYWRISLSQPLLDISAYRSLKASHASVEAARYRLAEAEQSLVYRTTERYLAVLYNAQLVYLNKNIHEALSLKYQQSQRRASLGVGDELELLELESRRDLAQTDYLKAKSDLEDEKTKLRIITGRSFTPSEAWVAKAHAIDPPVMTMSEEEVIASARNNQLFLESTAALRQAVLSASANKASYYPTLALTLDYSDRDSEDEFRESETFIAAINLNFNLYGGGKTSAYIRQATAKVNAQEAQRDGVLKDSEQKISLAYARKKNLEERLIALKRSIQSSERYLEAAERGRDLNLRSQVDVLDARTQTLDVKLRLAEALNEYLLSDLQLQYQSGQLNRDYVAFYDTLFSEALSH</sequence>
<feature type="coiled-coil region" evidence="8">
    <location>
        <begin position="375"/>
        <end position="409"/>
    </location>
</feature>